<dbReference type="Proteomes" id="UP000811246">
    <property type="component" value="Chromosome 6"/>
</dbReference>
<gene>
    <name evidence="2" type="ORF">I3842_06G096000</name>
</gene>
<evidence type="ECO:0000313" key="3">
    <source>
        <dbReference type="Proteomes" id="UP000811246"/>
    </source>
</evidence>
<dbReference type="AlphaFoldDB" id="A0A922JKN6"/>
<evidence type="ECO:0000256" key="1">
    <source>
        <dbReference type="SAM" id="SignalP"/>
    </source>
</evidence>
<comment type="caution">
    <text evidence="2">The sequence shown here is derived from an EMBL/GenBank/DDBJ whole genome shotgun (WGS) entry which is preliminary data.</text>
</comment>
<accession>A0A922JKN6</accession>
<feature type="signal peptide" evidence="1">
    <location>
        <begin position="1"/>
        <end position="25"/>
    </location>
</feature>
<proteinExistence type="predicted"/>
<organism evidence="2 3">
    <name type="scientific">Carya illinoinensis</name>
    <name type="common">Pecan</name>
    <dbReference type="NCBI Taxonomy" id="32201"/>
    <lineage>
        <taxon>Eukaryota</taxon>
        <taxon>Viridiplantae</taxon>
        <taxon>Streptophyta</taxon>
        <taxon>Embryophyta</taxon>
        <taxon>Tracheophyta</taxon>
        <taxon>Spermatophyta</taxon>
        <taxon>Magnoliopsida</taxon>
        <taxon>eudicotyledons</taxon>
        <taxon>Gunneridae</taxon>
        <taxon>Pentapetalae</taxon>
        <taxon>rosids</taxon>
        <taxon>fabids</taxon>
        <taxon>Fagales</taxon>
        <taxon>Juglandaceae</taxon>
        <taxon>Carya</taxon>
    </lineage>
</organism>
<sequence>MKKCTSREIVLHIMLVMCDCRVVHSITWDARYVCFAPVCRHAINKRTFSCFFYLGLGQLIRKVERNLGFLCVYLIN</sequence>
<dbReference type="EMBL" id="CM031830">
    <property type="protein sequence ID" value="KAG6708727.1"/>
    <property type="molecule type" value="Genomic_DNA"/>
</dbReference>
<feature type="chain" id="PRO_5037617628" description="Secreted protein" evidence="1">
    <location>
        <begin position="26"/>
        <end position="76"/>
    </location>
</feature>
<evidence type="ECO:0000313" key="2">
    <source>
        <dbReference type="EMBL" id="KAG6708727.1"/>
    </source>
</evidence>
<keyword evidence="1" id="KW-0732">Signal</keyword>
<protein>
    <recommendedName>
        <fullName evidence="4">Secreted protein</fullName>
    </recommendedName>
</protein>
<name>A0A922JKN6_CARIL</name>
<evidence type="ECO:0008006" key="4">
    <source>
        <dbReference type="Google" id="ProtNLM"/>
    </source>
</evidence>
<reference evidence="2" key="1">
    <citation type="submission" date="2021-01" db="EMBL/GenBank/DDBJ databases">
        <authorList>
            <person name="Lovell J.T."/>
            <person name="Bentley N."/>
            <person name="Bhattarai G."/>
            <person name="Jenkins J.W."/>
            <person name="Sreedasyam A."/>
            <person name="Alarcon Y."/>
            <person name="Bock C."/>
            <person name="Boston L."/>
            <person name="Carlson J."/>
            <person name="Cervantes K."/>
            <person name="Clermont K."/>
            <person name="Krom N."/>
            <person name="Kubenka K."/>
            <person name="Mamidi S."/>
            <person name="Mattison C."/>
            <person name="Monteros M."/>
            <person name="Pisani C."/>
            <person name="Plott C."/>
            <person name="Rajasekar S."/>
            <person name="Rhein H.S."/>
            <person name="Rohla C."/>
            <person name="Song M."/>
            <person name="Hilaire R.S."/>
            <person name="Shu S."/>
            <person name="Wells L."/>
            <person name="Wang X."/>
            <person name="Webber J."/>
            <person name="Heerema R.J."/>
            <person name="Klein P."/>
            <person name="Conner P."/>
            <person name="Grauke L."/>
            <person name="Grimwood J."/>
            <person name="Schmutz J."/>
            <person name="Randall J.J."/>
        </authorList>
    </citation>
    <scope>NUCLEOTIDE SEQUENCE</scope>
    <source>
        <tissue evidence="2">Leaf</tissue>
    </source>
</reference>